<keyword evidence="3 11" id="KW-0963">Cytoplasm</keyword>
<feature type="domain" description="Aminoacyl-transfer RNA synthetases class-II family profile" evidence="12">
    <location>
        <begin position="251"/>
        <end position="504"/>
    </location>
</feature>
<dbReference type="CDD" id="cd00496">
    <property type="entry name" value="PheRS_alpha_core"/>
    <property type="match status" value="1"/>
</dbReference>
<evidence type="ECO:0000256" key="4">
    <source>
        <dbReference type="ARBA" id="ARBA00022598"/>
    </source>
</evidence>
<dbReference type="GO" id="GO:0000049">
    <property type="term" value="F:tRNA binding"/>
    <property type="evidence" value="ECO:0007669"/>
    <property type="project" value="InterPro"/>
</dbReference>
<evidence type="ECO:0000313" key="13">
    <source>
        <dbReference type="EMBL" id="REE28619.1"/>
    </source>
</evidence>
<dbReference type="Pfam" id="PF01409">
    <property type="entry name" value="tRNA-synt_2d"/>
    <property type="match status" value="1"/>
</dbReference>
<dbReference type="GO" id="GO:0004826">
    <property type="term" value="F:phenylalanine-tRNA ligase activity"/>
    <property type="evidence" value="ECO:0007669"/>
    <property type="project" value="UniProtKB-UniRule"/>
</dbReference>
<keyword evidence="7 11" id="KW-0067">ATP-binding</keyword>
<keyword evidence="8 11" id="KW-0460">Magnesium</keyword>
<dbReference type="GO" id="GO:0005737">
    <property type="term" value="C:cytoplasm"/>
    <property type="evidence" value="ECO:0007669"/>
    <property type="project" value="UniProtKB-SubCell"/>
</dbReference>
<dbReference type="Proteomes" id="UP000256864">
    <property type="component" value="Unassembled WGS sequence"/>
</dbReference>
<dbReference type="InterPro" id="IPR002319">
    <property type="entry name" value="Phenylalanyl-tRNA_Synthase"/>
</dbReference>
<dbReference type="RefSeq" id="WP_115892205.1">
    <property type="nucleotide sequence ID" value="NZ_QREL01000001.1"/>
</dbReference>
<dbReference type="GO" id="GO:0005524">
    <property type="term" value="F:ATP binding"/>
    <property type="evidence" value="ECO:0007669"/>
    <property type="project" value="UniProtKB-UniRule"/>
</dbReference>
<comment type="catalytic activity">
    <reaction evidence="11">
        <text>tRNA(Phe) + L-phenylalanine + ATP = L-phenylalanyl-tRNA(Phe) + AMP + diphosphate + H(+)</text>
        <dbReference type="Rhea" id="RHEA:19413"/>
        <dbReference type="Rhea" id="RHEA-COMP:9668"/>
        <dbReference type="Rhea" id="RHEA-COMP:9699"/>
        <dbReference type="ChEBI" id="CHEBI:15378"/>
        <dbReference type="ChEBI" id="CHEBI:30616"/>
        <dbReference type="ChEBI" id="CHEBI:33019"/>
        <dbReference type="ChEBI" id="CHEBI:58095"/>
        <dbReference type="ChEBI" id="CHEBI:78442"/>
        <dbReference type="ChEBI" id="CHEBI:78531"/>
        <dbReference type="ChEBI" id="CHEBI:456215"/>
        <dbReference type="EC" id="6.1.1.20"/>
    </reaction>
</comment>
<feature type="binding site" evidence="11">
    <location>
        <position position="352"/>
    </location>
    <ligand>
        <name>L-phenylalanine</name>
        <dbReference type="ChEBI" id="CHEBI:58095"/>
    </ligand>
</feature>
<dbReference type="FunFam" id="3.30.930.10:FF:000095">
    <property type="entry name" value="Phenylalanine--tRNA ligase alpha subunit"/>
    <property type="match status" value="1"/>
</dbReference>
<dbReference type="GO" id="GO:0000287">
    <property type="term" value="F:magnesium ion binding"/>
    <property type="evidence" value="ECO:0007669"/>
    <property type="project" value="UniProtKB-UniRule"/>
</dbReference>
<evidence type="ECO:0000256" key="6">
    <source>
        <dbReference type="ARBA" id="ARBA00022741"/>
    </source>
</evidence>
<comment type="caution">
    <text evidence="13">The sequence shown here is derived from an EMBL/GenBank/DDBJ whole genome shotgun (WGS) entry which is preliminary data.</text>
</comment>
<evidence type="ECO:0000256" key="5">
    <source>
        <dbReference type="ARBA" id="ARBA00022723"/>
    </source>
</evidence>
<gene>
    <name evidence="11" type="primary">pheS</name>
    <name evidence="13" type="ORF">C7452_0639</name>
</gene>
<dbReference type="EC" id="6.1.1.20" evidence="11"/>
<organism evidence="13 14">
    <name type="scientific">Methanothermobacter defluvii</name>
    <dbReference type="NCBI Taxonomy" id="49339"/>
    <lineage>
        <taxon>Archaea</taxon>
        <taxon>Methanobacteriati</taxon>
        <taxon>Methanobacteriota</taxon>
        <taxon>Methanomada group</taxon>
        <taxon>Methanobacteria</taxon>
        <taxon>Methanobacteriales</taxon>
        <taxon>Methanobacteriaceae</taxon>
        <taxon>Methanothermobacter</taxon>
    </lineage>
</organism>
<feature type="binding site" evidence="11">
    <location>
        <position position="455"/>
    </location>
    <ligand>
        <name>L-phenylalanine</name>
        <dbReference type="ChEBI" id="CHEBI:58095"/>
    </ligand>
</feature>
<name>A0A371NDN1_9EURY</name>
<dbReference type="AlphaFoldDB" id="A0A371NDN1"/>
<reference evidence="13 14" key="1">
    <citation type="submission" date="2018-07" db="EMBL/GenBank/DDBJ databases">
        <title>Genomic Encyclopedia of Type Strains, Phase IV (KMG-IV): sequencing the most valuable type-strain genomes for metagenomic binning, comparative biology and taxonomic classification.</title>
        <authorList>
            <person name="Goeker M."/>
        </authorList>
    </citation>
    <scope>NUCLEOTIDE SEQUENCE [LARGE SCALE GENOMIC DNA]</scope>
    <source>
        <strain evidence="13 14">DSM 7466</strain>
    </source>
</reference>
<evidence type="ECO:0000256" key="2">
    <source>
        <dbReference type="ARBA" id="ARBA00006703"/>
    </source>
</evidence>
<dbReference type="SUPFAM" id="SSF55681">
    <property type="entry name" value="Class II aaRS and biotin synthetases"/>
    <property type="match status" value="1"/>
</dbReference>
<dbReference type="GO" id="GO:0006432">
    <property type="term" value="P:phenylalanyl-tRNA aminoacylation"/>
    <property type="evidence" value="ECO:0007669"/>
    <property type="project" value="UniProtKB-UniRule"/>
</dbReference>
<comment type="subunit">
    <text evidence="11">Tetramer of two alpha and two beta subunits.</text>
</comment>
<proteinExistence type="inferred from homology"/>
<accession>A0A371NDN1</accession>
<evidence type="ECO:0000256" key="3">
    <source>
        <dbReference type="ARBA" id="ARBA00022490"/>
    </source>
</evidence>
<keyword evidence="9 11" id="KW-0648">Protein biosynthesis</keyword>
<dbReference type="PANTHER" id="PTHR11538:SF40">
    <property type="entry name" value="PHENYLALANINE--TRNA LIGASE ALPHA SUBUNIT"/>
    <property type="match status" value="1"/>
</dbReference>
<comment type="subcellular location">
    <subcellularLocation>
        <location evidence="1 11">Cytoplasm</location>
    </subcellularLocation>
</comment>
<keyword evidence="10 11" id="KW-0030">Aminoacyl-tRNA synthetase</keyword>
<evidence type="ECO:0000256" key="10">
    <source>
        <dbReference type="ARBA" id="ARBA00023146"/>
    </source>
</evidence>
<evidence type="ECO:0000256" key="11">
    <source>
        <dbReference type="HAMAP-Rule" id="MF_00282"/>
    </source>
</evidence>
<dbReference type="PANTHER" id="PTHR11538">
    <property type="entry name" value="PHENYLALANYL-TRNA SYNTHETASE"/>
    <property type="match status" value="1"/>
</dbReference>
<comment type="cofactor">
    <cofactor evidence="11">
        <name>Mg(2+)</name>
        <dbReference type="ChEBI" id="CHEBI:18420"/>
    </cofactor>
    <text evidence="11">Binds 2 magnesium ions per tetramer.</text>
</comment>
<keyword evidence="5 11" id="KW-0479">Metal-binding</keyword>
<dbReference type="Gene3D" id="1.10.10.10">
    <property type="entry name" value="Winged helix-like DNA-binding domain superfamily/Winged helix DNA-binding domain"/>
    <property type="match status" value="1"/>
</dbReference>
<keyword evidence="4 11" id="KW-0436">Ligase</keyword>
<evidence type="ECO:0000256" key="8">
    <source>
        <dbReference type="ARBA" id="ARBA00022842"/>
    </source>
</evidence>
<dbReference type="SUPFAM" id="SSF46785">
    <property type="entry name" value="Winged helix' DNA-binding domain"/>
    <property type="match status" value="1"/>
</dbReference>
<dbReference type="Gene3D" id="3.30.930.10">
    <property type="entry name" value="Bira Bifunctional Protein, Domain 2"/>
    <property type="match status" value="1"/>
</dbReference>
<feature type="binding site" evidence="11">
    <location>
        <begin position="390"/>
        <end position="392"/>
    </location>
    <ligand>
        <name>L-phenylalanine</name>
        <dbReference type="ChEBI" id="CHEBI:58095"/>
    </ligand>
</feature>
<dbReference type="InterPro" id="IPR004529">
    <property type="entry name" value="Phe-tRNA-synth_IIc_asu"/>
</dbReference>
<comment type="similarity">
    <text evidence="2 11">Belongs to the class-II aminoacyl-tRNA synthetase family. Phe-tRNA synthetase alpha subunit type 2 subfamily.</text>
</comment>
<evidence type="ECO:0000256" key="1">
    <source>
        <dbReference type="ARBA" id="ARBA00004496"/>
    </source>
</evidence>
<dbReference type="NCBIfam" id="TIGR00468">
    <property type="entry name" value="pheS"/>
    <property type="match status" value="1"/>
</dbReference>
<dbReference type="InterPro" id="IPR022917">
    <property type="entry name" value="Phe_tRNA_ligase_alpha_bac/arc"/>
</dbReference>
<keyword evidence="6 11" id="KW-0547">Nucleotide-binding</keyword>
<dbReference type="EMBL" id="QREL01000001">
    <property type="protein sequence ID" value="REE28619.1"/>
    <property type="molecule type" value="Genomic_DNA"/>
</dbReference>
<dbReference type="InterPro" id="IPR045864">
    <property type="entry name" value="aa-tRNA-synth_II/BPL/LPL"/>
</dbReference>
<dbReference type="InterPro" id="IPR006195">
    <property type="entry name" value="aa-tRNA-synth_II"/>
</dbReference>
<dbReference type="InterPro" id="IPR036388">
    <property type="entry name" value="WH-like_DNA-bd_sf"/>
</dbReference>
<dbReference type="NCBIfam" id="NF003210">
    <property type="entry name" value="PRK04172.1"/>
    <property type="match status" value="1"/>
</dbReference>
<sequence length="511" mass="58428">MMDLDRIIDQLHIYEKKVLKAFEGSDKPLKPEEIAESQKIDIKSVMSASGALESRGFVRVMKDADEVVSLTEDGESCAREGLPERRLIEALKGEEELEMSELSRRAGLDKKEAGIGIGWLMRKGWGRISQGMVSAVSDEAPERGADERLLELLLERGSVRIRELPDELRGALKDLKGRKGIVDIRKIKRHTIELTTEGRKLLERGIEIVEEATQVTHEHLKSGAWRKLHYRGYNIDAEYPLVYPGKMHPLRRIIDEIRSIFLKLGFTESRGPIVESAFWNFDCLFQPQDHAAREMQDTFYVKNPAVTDLPCEDLVRAVQDAHETGGSTGSEGWQYEWDRDVARQSVLRTHTTCVSARFLSENKPPLKMFSVGRVFRRETITYKHLPEFHQVEGIVAGDEVNFRNLLGILREFYRKLGFEVRFRPAYFPYTYLSTECEIYLPEKKSWIELGGAGMFRPEVLEPLGVETPVAAFGLGIERLAMIRFDIKDIRMLYQSDLGWLRGLPVTGDLEL</sequence>
<dbReference type="InterPro" id="IPR036390">
    <property type="entry name" value="WH_DNA-bd_sf"/>
</dbReference>
<keyword evidence="14" id="KW-1185">Reference proteome</keyword>
<comment type="caution">
    <text evidence="11">Lacks conserved residue(s) required for the propagation of feature annotation.</text>
</comment>
<dbReference type="PROSITE" id="PS50862">
    <property type="entry name" value="AA_TRNA_LIGASE_II"/>
    <property type="match status" value="1"/>
</dbReference>
<dbReference type="GeneID" id="77403153"/>
<protein>
    <recommendedName>
        <fullName evidence="11">Phenylalanine--tRNA ligase alpha subunit</fullName>
        <ecNumber evidence="11">6.1.1.20</ecNumber>
    </recommendedName>
    <alternativeName>
        <fullName evidence="11">Phenylalanyl-tRNA synthetase alpha subunit</fullName>
        <shortName evidence="11">PheRS</shortName>
    </alternativeName>
</protein>
<dbReference type="HAMAP" id="MF_00282">
    <property type="entry name" value="Phe_tRNA_synth_alpha2"/>
    <property type="match status" value="1"/>
</dbReference>
<evidence type="ECO:0000313" key="14">
    <source>
        <dbReference type="Proteomes" id="UP000256864"/>
    </source>
</evidence>
<evidence type="ECO:0000259" key="12">
    <source>
        <dbReference type="PROSITE" id="PS50862"/>
    </source>
</evidence>
<feature type="binding site" evidence="11">
    <location>
        <position position="429"/>
    </location>
    <ligand>
        <name>L-phenylalanine</name>
        <dbReference type="ChEBI" id="CHEBI:58095"/>
    </ligand>
</feature>
<evidence type="ECO:0000256" key="9">
    <source>
        <dbReference type="ARBA" id="ARBA00022917"/>
    </source>
</evidence>
<evidence type="ECO:0000256" key="7">
    <source>
        <dbReference type="ARBA" id="ARBA00022840"/>
    </source>
</evidence>